<evidence type="ECO:0000313" key="4">
    <source>
        <dbReference type="Proteomes" id="UP001589647"/>
    </source>
</evidence>
<gene>
    <name evidence="3" type="ORF">ACFFV7_46045</name>
</gene>
<dbReference type="Pfam" id="PF06330">
    <property type="entry name" value="TRI5"/>
    <property type="match status" value="1"/>
</dbReference>
<dbReference type="RefSeq" id="WP_189647653.1">
    <property type="nucleotide sequence ID" value="NZ_BMRC01000005.1"/>
</dbReference>
<sequence length="358" mass="40314">MGSPVVPTRPTGLGTSAARLDLLQDAGSSPDTGSSSEAGSPPPDDLSRFRREFVRAGYPRRIAALTDGYRPSADPARVRAEARFLRAELAEFGISRDLAYVEIMCTYRQLMIPVDEADLGMALSRSILLPTIVDDDCDQGPEAAFRELRAAVLKGVTQPRHTRVVLDSALHPQSVYTEHMFNEFSRFCSANFLSLYKTFFHQSLFGVVLESAYNTRDARDDVDTEYVRVRSGFGEYYATAMSVAYPCLKFDDTVAYWGAALGDWGNFFIDINDVMSSYKEILGGQFTTNRIFRKAVQNGMPLMDVYEETFRRAVASMNRIHELGTPEQRPHLLHQLQGYVHWHLTSDRYRWAELITSS</sequence>
<feature type="region of interest" description="Disordered" evidence="2">
    <location>
        <begin position="21"/>
        <end position="46"/>
    </location>
</feature>
<dbReference type="Proteomes" id="UP001589647">
    <property type="component" value="Unassembled WGS sequence"/>
</dbReference>
<keyword evidence="4" id="KW-1185">Reference proteome</keyword>
<accession>A0ABV5IWH5</accession>
<comment type="caution">
    <text evidence="3">The sequence shown here is derived from an EMBL/GenBank/DDBJ whole genome shotgun (WGS) entry which is preliminary data.</text>
</comment>
<evidence type="ECO:0000313" key="3">
    <source>
        <dbReference type="EMBL" id="MFB9208612.1"/>
    </source>
</evidence>
<dbReference type="Gene3D" id="1.10.600.10">
    <property type="entry name" value="Farnesyl Diphosphate Synthase"/>
    <property type="match status" value="1"/>
</dbReference>
<organism evidence="3 4">
    <name type="scientific">Nonomuraea spiralis</name>
    <dbReference type="NCBI Taxonomy" id="46182"/>
    <lineage>
        <taxon>Bacteria</taxon>
        <taxon>Bacillati</taxon>
        <taxon>Actinomycetota</taxon>
        <taxon>Actinomycetes</taxon>
        <taxon>Streptosporangiales</taxon>
        <taxon>Streptosporangiaceae</taxon>
        <taxon>Nonomuraea</taxon>
    </lineage>
</organism>
<dbReference type="InterPro" id="IPR008949">
    <property type="entry name" value="Isoprenoid_synthase_dom_sf"/>
</dbReference>
<evidence type="ECO:0000256" key="1">
    <source>
        <dbReference type="ARBA" id="ARBA00023239"/>
    </source>
</evidence>
<dbReference type="InterPro" id="IPR024652">
    <property type="entry name" value="Trichodiene_synth"/>
</dbReference>
<reference evidence="3 4" key="1">
    <citation type="submission" date="2024-09" db="EMBL/GenBank/DDBJ databases">
        <authorList>
            <person name="Sun Q."/>
            <person name="Mori K."/>
        </authorList>
    </citation>
    <scope>NUCLEOTIDE SEQUENCE [LARGE SCALE GENOMIC DNA]</scope>
    <source>
        <strain evidence="3 4">CCM 3426</strain>
    </source>
</reference>
<feature type="compositionally biased region" description="Polar residues" evidence="2">
    <location>
        <begin position="26"/>
        <end position="38"/>
    </location>
</feature>
<evidence type="ECO:0000256" key="2">
    <source>
        <dbReference type="SAM" id="MobiDB-lite"/>
    </source>
</evidence>
<protein>
    <recommendedName>
        <fullName evidence="5">Terpene synthase</fullName>
    </recommendedName>
</protein>
<proteinExistence type="predicted"/>
<name>A0ABV5IWH5_9ACTN</name>
<evidence type="ECO:0008006" key="5">
    <source>
        <dbReference type="Google" id="ProtNLM"/>
    </source>
</evidence>
<dbReference type="SUPFAM" id="SSF48576">
    <property type="entry name" value="Terpenoid synthases"/>
    <property type="match status" value="1"/>
</dbReference>
<dbReference type="EMBL" id="JBHMEI010000078">
    <property type="protein sequence ID" value="MFB9208612.1"/>
    <property type="molecule type" value="Genomic_DNA"/>
</dbReference>
<keyword evidence="1" id="KW-0456">Lyase</keyword>